<dbReference type="Pfam" id="PF09818">
    <property type="entry name" value="ABC_ATPase"/>
    <property type="match status" value="1"/>
</dbReference>
<evidence type="ECO:0000259" key="3">
    <source>
        <dbReference type="Pfam" id="PF20446"/>
    </source>
</evidence>
<accession>A0A174MKK4</accession>
<evidence type="ECO:0000313" key="6">
    <source>
        <dbReference type="Proteomes" id="UP000095712"/>
    </source>
</evidence>
<feature type="domain" description="ATPase of the ABC class C-terminal" evidence="2">
    <location>
        <begin position="170"/>
        <end position="434"/>
    </location>
</feature>
<dbReference type="Proteomes" id="UP000095712">
    <property type="component" value="Unassembled WGS sequence"/>
</dbReference>
<dbReference type="Pfam" id="PF20446">
    <property type="entry name" value="ABC_N"/>
    <property type="match status" value="1"/>
</dbReference>
<dbReference type="AlphaFoldDB" id="A0A174MKK4"/>
<dbReference type="InterPro" id="IPR019195">
    <property type="entry name" value="ABC_ATPase_put"/>
</dbReference>
<evidence type="ECO:0000313" key="5">
    <source>
        <dbReference type="EMBL" id="CUP36932.1"/>
    </source>
</evidence>
<feature type="domain" description="MRB1590-like C-terminal" evidence="4">
    <location>
        <begin position="482"/>
        <end position="580"/>
    </location>
</feature>
<protein>
    <submittedName>
        <fullName evidence="5">Predicted ATPase of the ABC class</fullName>
    </submittedName>
</protein>
<evidence type="ECO:0000259" key="4">
    <source>
        <dbReference type="Pfam" id="PF21117"/>
    </source>
</evidence>
<feature type="domain" description="ATPase of the ABC class N-terminal" evidence="3">
    <location>
        <begin position="5"/>
        <end position="165"/>
    </location>
</feature>
<evidence type="ECO:0000256" key="1">
    <source>
        <dbReference type="SAM" id="MobiDB-lite"/>
    </source>
</evidence>
<dbReference type="Pfam" id="PF21117">
    <property type="entry name" value="MRB1590_C"/>
    <property type="match status" value="1"/>
</dbReference>
<dbReference type="PANTHER" id="PTHR38149">
    <property type="entry name" value="ATPASE"/>
    <property type="match status" value="1"/>
</dbReference>
<reference evidence="5 6" key="1">
    <citation type="submission" date="2015-09" db="EMBL/GenBank/DDBJ databases">
        <authorList>
            <consortium name="Pathogen Informatics"/>
        </authorList>
    </citation>
    <scope>NUCLEOTIDE SEQUENCE [LARGE SCALE GENOMIC DNA]</scope>
    <source>
        <strain evidence="5 6">2789STDY5834911</strain>
    </source>
</reference>
<dbReference type="RefSeq" id="WP_055150588.1">
    <property type="nucleotide sequence ID" value="NZ_CZAW01000011.1"/>
</dbReference>
<dbReference type="OrthoDB" id="9809999at2"/>
<dbReference type="EMBL" id="CZAW01000011">
    <property type="protein sequence ID" value="CUP36932.1"/>
    <property type="molecule type" value="Genomic_DNA"/>
</dbReference>
<dbReference type="InterPro" id="IPR046834">
    <property type="entry name" value="ABC_ATPase_C"/>
</dbReference>
<proteinExistence type="predicted"/>
<dbReference type="PANTHER" id="PTHR38149:SF1">
    <property type="entry name" value="ATPASE"/>
    <property type="match status" value="1"/>
</dbReference>
<evidence type="ECO:0000259" key="2">
    <source>
        <dbReference type="Pfam" id="PF09818"/>
    </source>
</evidence>
<sequence>MKNSEELHQQLRSINRKSYPAYKGLKGLYHFGNYILSIDHVQGDPFASPSHVSIQISHRDAGFPVEYYKDTLTGTTLCDYLTRQFEKQVSQYSFRAKGSGKSGLLTVSHCGQEILSRTACEITEKGITARFFVGFPANGRTINATELEKILFDFLPVCIQKSFFYSSLNAKELQNYIELAEDQEFIRQTLPAKNLCAFIADGSILPRESGISSRPMKASVSFTSPDSLRISINLPHKGKITGMGIPKGITLIVGGGYHGKSTLLNALELGVYNHIPGDGREYVITDATAVKLRSEDGRFIKDVDISMFINDLPNKKDTRCFSTLDASGSTSQAAGIVESMEAGSHLFLLDEDTSATNFMVRDAFMQQVIQREKEPITPFLERAEDLYKKAGISTILVAGSSGAFFHIADTIIQMDNYVPKDITASVKKLCSQYPLPAVSVTDFQLPHSHRIMSRPAESSKRLRHNSRGNHSDSGAAKPERLKTRISGTDGFSLGRQEIDLRYTEQLIDAEQTAALGLLLKYAVEHLADGRRTLPEIVQFLWKNLSLHGLSFFTENQKISCGYATPRIQEIYACLNRYRGL</sequence>
<dbReference type="InterPro" id="IPR027417">
    <property type="entry name" value="P-loop_NTPase"/>
</dbReference>
<gene>
    <name evidence="5" type="ORF">ERS852523_01400</name>
</gene>
<dbReference type="SUPFAM" id="SSF52540">
    <property type="entry name" value="P-loop containing nucleoside triphosphate hydrolases"/>
    <property type="match status" value="1"/>
</dbReference>
<feature type="region of interest" description="Disordered" evidence="1">
    <location>
        <begin position="454"/>
        <end position="479"/>
    </location>
</feature>
<name>A0A174MKK4_9FIRM</name>
<dbReference type="InterPro" id="IPR049069">
    <property type="entry name" value="MRB1590-like_C"/>
</dbReference>
<dbReference type="InterPro" id="IPR046833">
    <property type="entry name" value="ABC_N"/>
</dbReference>
<organism evidence="5 6">
    <name type="scientific">Blautia wexlerae</name>
    <dbReference type="NCBI Taxonomy" id="418240"/>
    <lineage>
        <taxon>Bacteria</taxon>
        <taxon>Bacillati</taxon>
        <taxon>Bacillota</taxon>
        <taxon>Clostridia</taxon>
        <taxon>Lachnospirales</taxon>
        <taxon>Lachnospiraceae</taxon>
        <taxon>Blautia</taxon>
    </lineage>
</organism>